<keyword evidence="1" id="KW-0812">Transmembrane</keyword>
<name>C6XYX5_PEDHD</name>
<keyword evidence="1" id="KW-1133">Transmembrane helix</keyword>
<feature type="transmembrane region" description="Helical" evidence="1">
    <location>
        <begin position="57"/>
        <end position="77"/>
    </location>
</feature>
<dbReference type="STRING" id="485917.Phep_0231"/>
<evidence type="ECO:0008006" key="4">
    <source>
        <dbReference type="Google" id="ProtNLM"/>
    </source>
</evidence>
<evidence type="ECO:0000313" key="2">
    <source>
        <dbReference type="EMBL" id="ACU02457.1"/>
    </source>
</evidence>
<dbReference type="Proteomes" id="UP000000852">
    <property type="component" value="Chromosome"/>
</dbReference>
<keyword evidence="3" id="KW-1185">Reference proteome</keyword>
<reference evidence="2 3" key="1">
    <citation type="journal article" date="2009" name="Stand. Genomic Sci.">
        <title>Complete genome sequence of Pedobacter heparinus type strain (HIM 762-3).</title>
        <authorList>
            <person name="Han C."/>
            <person name="Spring S."/>
            <person name="Lapidus A."/>
            <person name="Del Rio T.G."/>
            <person name="Tice H."/>
            <person name="Copeland A."/>
            <person name="Cheng J.F."/>
            <person name="Lucas S."/>
            <person name="Chen F."/>
            <person name="Nolan M."/>
            <person name="Bruce D."/>
            <person name="Goodwin L."/>
            <person name="Pitluck S."/>
            <person name="Ivanova N."/>
            <person name="Mavromatis K."/>
            <person name="Mikhailova N."/>
            <person name="Pati A."/>
            <person name="Chen A."/>
            <person name="Palaniappan K."/>
            <person name="Land M."/>
            <person name="Hauser L."/>
            <person name="Chang Y.J."/>
            <person name="Jeffries C.C."/>
            <person name="Saunders E."/>
            <person name="Chertkov O."/>
            <person name="Brettin T."/>
            <person name="Goker M."/>
            <person name="Rohde M."/>
            <person name="Bristow J."/>
            <person name="Eisen J.A."/>
            <person name="Markowitz V."/>
            <person name="Hugenholtz P."/>
            <person name="Kyrpides N.C."/>
            <person name="Klenk H.P."/>
            <person name="Detter J.C."/>
        </authorList>
    </citation>
    <scope>NUCLEOTIDE SEQUENCE [LARGE SCALE GENOMIC DNA]</scope>
    <source>
        <strain evidence="3">ATCC 13125 / DSM 2366 / CIP 104194 / JCM 7457 / NBRC 12017 / NCIMB 9290 / NRRL B-14731 / HIM 762-3</strain>
    </source>
</reference>
<sequence>MIKIYIISVWSYLLDQADVFFLPCPFKALTGFDCPGCGFQRAVLALLKGNLPESFQLYPPAIPILITLAVALSARYLSKKNNPLLIKTLFLITGSIIIGSYLFKILYPHMHYPT</sequence>
<dbReference type="EMBL" id="CP001681">
    <property type="protein sequence ID" value="ACU02457.1"/>
    <property type="molecule type" value="Genomic_DNA"/>
</dbReference>
<protein>
    <recommendedName>
        <fullName evidence="4">DUF2752 domain-containing protein</fullName>
    </recommendedName>
</protein>
<evidence type="ECO:0000256" key="1">
    <source>
        <dbReference type="SAM" id="Phobius"/>
    </source>
</evidence>
<dbReference type="KEGG" id="phe:Phep_0231"/>
<dbReference type="AlphaFoldDB" id="C6XYX5"/>
<organism evidence="2 3">
    <name type="scientific">Pedobacter heparinus (strain ATCC 13125 / DSM 2366 / CIP 104194 / JCM 7457 / NBRC 12017 / NCIMB 9290 / NRRL B-14731 / HIM 762-3)</name>
    <dbReference type="NCBI Taxonomy" id="485917"/>
    <lineage>
        <taxon>Bacteria</taxon>
        <taxon>Pseudomonadati</taxon>
        <taxon>Bacteroidota</taxon>
        <taxon>Sphingobacteriia</taxon>
        <taxon>Sphingobacteriales</taxon>
        <taxon>Sphingobacteriaceae</taxon>
        <taxon>Pedobacter</taxon>
    </lineage>
</organism>
<feature type="transmembrane region" description="Helical" evidence="1">
    <location>
        <begin position="84"/>
        <end position="103"/>
    </location>
</feature>
<dbReference type="Pfam" id="PF10825">
    <property type="entry name" value="DUF2752"/>
    <property type="match status" value="1"/>
</dbReference>
<dbReference type="InterPro" id="IPR021215">
    <property type="entry name" value="DUF2752"/>
</dbReference>
<dbReference type="HOGENOM" id="CLU_098258_5_0_10"/>
<dbReference type="eggNOG" id="ENOG5032Y6U">
    <property type="taxonomic scope" value="Bacteria"/>
</dbReference>
<evidence type="ECO:0000313" key="3">
    <source>
        <dbReference type="Proteomes" id="UP000000852"/>
    </source>
</evidence>
<gene>
    <name evidence="2" type="ordered locus">Phep_0231</name>
</gene>
<proteinExistence type="predicted"/>
<accession>C6XYX5</accession>
<keyword evidence="1" id="KW-0472">Membrane</keyword>
<dbReference type="RefSeq" id="WP_012780410.1">
    <property type="nucleotide sequence ID" value="NC_013061.1"/>
</dbReference>